<evidence type="ECO:0000313" key="2">
    <source>
        <dbReference type="Proteomes" id="UP000238493"/>
    </source>
</evidence>
<reference evidence="1 2" key="1">
    <citation type="submission" date="2018-02" db="EMBL/GenBank/DDBJ databases">
        <title>Draft genome sequence of Ochrobactrum oryzae found in Brazil.</title>
        <authorList>
            <person name="Cerdeira L."/>
            <person name="Andrade F."/>
            <person name="Zacariotto T."/>
            <person name="Barbosa B."/>
            <person name="Santos S."/>
            <person name="Cassetari V."/>
            <person name="Lincopan N."/>
        </authorList>
    </citation>
    <scope>NUCLEOTIDE SEQUENCE [LARGE SCALE GENOMIC DNA]</scope>
    <source>
        <strain evidence="1 2">OA447</strain>
    </source>
</reference>
<organism evidence="1 2">
    <name type="scientific">Brucella oryzae</name>
    <dbReference type="NCBI Taxonomy" id="335286"/>
    <lineage>
        <taxon>Bacteria</taxon>
        <taxon>Pseudomonadati</taxon>
        <taxon>Pseudomonadota</taxon>
        <taxon>Alphaproteobacteria</taxon>
        <taxon>Hyphomicrobiales</taxon>
        <taxon>Brucellaceae</taxon>
        <taxon>Brucella/Ochrobactrum group</taxon>
        <taxon>Brucella</taxon>
    </lineage>
</organism>
<comment type="caution">
    <text evidence="1">The sequence shown here is derived from an EMBL/GenBank/DDBJ whole genome shotgun (WGS) entry which is preliminary data.</text>
</comment>
<name>A0A2S7IVS6_9HYPH</name>
<keyword evidence="2" id="KW-1185">Reference proteome</keyword>
<dbReference type="Proteomes" id="UP000238493">
    <property type="component" value="Unassembled WGS sequence"/>
</dbReference>
<evidence type="ECO:0000313" key="1">
    <source>
        <dbReference type="EMBL" id="PQA72058.1"/>
    </source>
</evidence>
<protein>
    <submittedName>
        <fullName evidence="1">Uncharacterized protein</fullName>
    </submittedName>
</protein>
<gene>
    <name evidence="1" type="ORF">C3731_18715</name>
</gene>
<dbReference type="AlphaFoldDB" id="A0A2S7IVS6"/>
<proteinExistence type="predicted"/>
<sequence length="75" mass="8476">MTSCNAVYLFLRMSLSRRSGVRNQSSGLISPRRRFPLSGDMLYSINRAVPETRIEPPRSLPIRARRCEGLPISSP</sequence>
<accession>A0A2S7IVS6</accession>
<dbReference type="EMBL" id="PTRC01000037">
    <property type="protein sequence ID" value="PQA72058.1"/>
    <property type="molecule type" value="Genomic_DNA"/>
</dbReference>